<accession>A0A4Y2SE98</accession>
<dbReference type="Gene3D" id="3.30.420.10">
    <property type="entry name" value="Ribonuclease H-like superfamily/Ribonuclease H"/>
    <property type="match status" value="1"/>
</dbReference>
<keyword evidence="3" id="KW-1185">Reference proteome</keyword>
<evidence type="ECO:0000313" key="2">
    <source>
        <dbReference type="EMBL" id="GBN86554.1"/>
    </source>
</evidence>
<dbReference type="GO" id="GO:0004523">
    <property type="term" value="F:RNA-DNA hybrid ribonuclease activity"/>
    <property type="evidence" value="ECO:0007669"/>
    <property type="project" value="InterPro"/>
</dbReference>
<dbReference type="EMBL" id="BGPR01021352">
    <property type="protein sequence ID" value="GBN86554.1"/>
    <property type="molecule type" value="Genomic_DNA"/>
</dbReference>
<dbReference type="InterPro" id="IPR036397">
    <property type="entry name" value="RNaseH_sf"/>
</dbReference>
<dbReference type="GO" id="GO:0003676">
    <property type="term" value="F:nucleic acid binding"/>
    <property type="evidence" value="ECO:0007669"/>
    <property type="project" value="InterPro"/>
</dbReference>
<evidence type="ECO:0000313" key="3">
    <source>
        <dbReference type="Proteomes" id="UP000499080"/>
    </source>
</evidence>
<dbReference type="OrthoDB" id="411823at2759"/>
<dbReference type="InterPro" id="IPR002156">
    <property type="entry name" value="RNaseH_domain"/>
</dbReference>
<evidence type="ECO:0000259" key="1">
    <source>
        <dbReference type="Pfam" id="PF00075"/>
    </source>
</evidence>
<name>A0A4Y2SE98_ARAVE</name>
<dbReference type="Pfam" id="PF00075">
    <property type="entry name" value="RNase_H"/>
    <property type="match status" value="1"/>
</dbReference>
<reference evidence="2 3" key="1">
    <citation type="journal article" date="2019" name="Sci. Rep.">
        <title>Orb-weaving spider Araneus ventricosus genome elucidates the spidroin gene catalogue.</title>
        <authorList>
            <person name="Kono N."/>
            <person name="Nakamura H."/>
            <person name="Ohtoshi R."/>
            <person name="Moran D.A.P."/>
            <person name="Shinohara A."/>
            <person name="Yoshida Y."/>
            <person name="Fujiwara M."/>
            <person name="Mori M."/>
            <person name="Tomita M."/>
            <person name="Arakawa K."/>
        </authorList>
    </citation>
    <scope>NUCLEOTIDE SEQUENCE [LARGE SCALE GENOMIC DNA]</scope>
</reference>
<comment type="caution">
    <text evidence="2">The sequence shown here is derived from an EMBL/GenBank/DDBJ whole genome shotgun (WGS) entry which is preliminary data.</text>
</comment>
<sequence>MRTSGKSRKPIGDSTKHLEVNFTLWWQNVWSSTGQQLGLTYFHLDKEVIDGLLPLNLKAEQEAAYFKVTRLGKANHLKDQNFDPKDFESKISMAVFHPASFDLENCVSFDHIFNTDEPINIYTDDSKIDDRTGCAFCVRENNISTSQWMTQLKPHNSVFQAELIAINEACAWASQSNQPFNIWTDSECSLHSISSLKISSPLAQDIQSILLNSPNIKLGWMWDVRVTRQRILSQRKVPWKGSQHNIQYPRASSKRNFMAFPPNSGTMSGTTATLEGTPTLSFQRSRLPQNRGNDHKSCSEWEMAHSQLTLRYLDSELPIVVLVASWDPLCTSHTGAALQAHKIFTSPQTTLNISGGKESSTTH</sequence>
<organism evidence="2 3">
    <name type="scientific">Araneus ventricosus</name>
    <name type="common">Orbweaver spider</name>
    <name type="synonym">Epeira ventricosa</name>
    <dbReference type="NCBI Taxonomy" id="182803"/>
    <lineage>
        <taxon>Eukaryota</taxon>
        <taxon>Metazoa</taxon>
        <taxon>Ecdysozoa</taxon>
        <taxon>Arthropoda</taxon>
        <taxon>Chelicerata</taxon>
        <taxon>Arachnida</taxon>
        <taxon>Araneae</taxon>
        <taxon>Araneomorphae</taxon>
        <taxon>Entelegynae</taxon>
        <taxon>Araneoidea</taxon>
        <taxon>Araneidae</taxon>
        <taxon>Araneus</taxon>
    </lineage>
</organism>
<feature type="domain" description="RNase H type-1" evidence="1">
    <location>
        <begin position="118"/>
        <end position="195"/>
    </location>
</feature>
<dbReference type="SUPFAM" id="SSF53098">
    <property type="entry name" value="Ribonuclease H-like"/>
    <property type="match status" value="1"/>
</dbReference>
<gene>
    <name evidence="2" type="ORF">AVEN_258194_1</name>
</gene>
<dbReference type="CDD" id="cd09276">
    <property type="entry name" value="Rnase_HI_RT_non_LTR"/>
    <property type="match status" value="1"/>
</dbReference>
<proteinExistence type="predicted"/>
<dbReference type="Proteomes" id="UP000499080">
    <property type="component" value="Unassembled WGS sequence"/>
</dbReference>
<dbReference type="AlphaFoldDB" id="A0A4Y2SE98"/>
<protein>
    <recommendedName>
        <fullName evidence="1">RNase H type-1 domain-containing protein</fullName>
    </recommendedName>
</protein>
<dbReference type="InterPro" id="IPR012337">
    <property type="entry name" value="RNaseH-like_sf"/>
</dbReference>